<dbReference type="GeneID" id="63761255"/>
<dbReference type="InterPro" id="IPR004841">
    <property type="entry name" value="AA-permease/SLC12A_dom"/>
</dbReference>
<gene>
    <name evidence="10" type="ORF">ASPSYDRAFT_34057</name>
</gene>
<dbReference type="InterPro" id="IPR050524">
    <property type="entry name" value="APC_YAT"/>
</dbReference>
<name>A0A1L9T9G1_9EURO</name>
<accession>A0A1L9T9G1</accession>
<evidence type="ECO:0000256" key="5">
    <source>
        <dbReference type="ARBA" id="ARBA00022989"/>
    </source>
</evidence>
<keyword evidence="4" id="KW-0029">Amino-acid transport</keyword>
<comment type="subcellular location">
    <subcellularLocation>
        <location evidence="1">Membrane</location>
        <topology evidence="1">Multi-pass membrane protein</topology>
    </subcellularLocation>
</comment>
<reference evidence="11" key="1">
    <citation type="journal article" date="2017" name="Genome Biol.">
        <title>Comparative genomics reveals high biological diversity and specific adaptations in the industrially and medically important fungal genus Aspergillus.</title>
        <authorList>
            <person name="de Vries R.P."/>
            <person name="Riley R."/>
            <person name="Wiebenga A."/>
            <person name="Aguilar-Osorio G."/>
            <person name="Amillis S."/>
            <person name="Uchima C.A."/>
            <person name="Anderluh G."/>
            <person name="Asadollahi M."/>
            <person name="Askin M."/>
            <person name="Barry K."/>
            <person name="Battaglia E."/>
            <person name="Bayram O."/>
            <person name="Benocci T."/>
            <person name="Braus-Stromeyer S.A."/>
            <person name="Caldana C."/>
            <person name="Canovas D."/>
            <person name="Cerqueira G.C."/>
            <person name="Chen F."/>
            <person name="Chen W."/>
            <person name="Choi C."/>
            <person name="Clum A."/>
            <person name="Dos Santos R.A."/>
            <person name="Damasio A.R."/>
            <person name="Diallinas G."/>
            <person name="Emri T."/>
            <person name="Fekete E."/>
            <person name="Flipphi M."/>
            <person name="Freyberg S."/>
            <person name="Gallo A."/>
            <person name="Gournas C."/>
            <person name="Habgood R."/>
            <person name="Hainaut M."/>
            <person name="Harispe M.L."/>
            <person name="Henrissat B."/>
            <person name="Hilden K.S."/>
            <person name="Hope R."/>
            <person name="Hossain A."/>
            <person name="Karabika E."/>
            <person name="Karaffa L."/>
            <person name="Karanyi Z."/>
            <person name="Krasevec N."/>
            <person name="Kuo A."/>
            <person name="Kusch H."/>
            <person name="LaButti K."/>
            <person name="Lagendijk E.L."/>
            <person name="Lapidus A."/>
            <person name="Levasseur A."/>
            <person name="Lindquist E."/>
            <person name="Lipzen A."/>
            <person name="Logrieco A.F."/>
            <person name="MacCabe A."/>
            <person name="Maekelae M.R."/>
            <person name="Malavazi I."/>
            <person name="Melin P."/>
            <person name="Meyer V."/>
            <person name="Mielnichuk N."/>
            <person name="Miskei M."/>
            <person name="Molnar A.P."/>
            <person name="Mule G."/>
            <person name="Ngan C.Y."/>
            <person name="Orejas M."/>
            <person name="Orosz E."/>
            <person name="Ouedraogo J.P."/>
            <person name="Overkamp K.M."/>
            <person name="Park H.-S."/>
            <person name="Perrone G."/>
            <person name="Piumi F."/>
            <person name="Punt P.J."/>
            <person name="Ram A.F."/>
            <person name="Ramon A."/>
            <person name="Rauscher S."/>
            <person name="Record E."/>
            <person name="Riano-Pachon D.M."/>
            <person name="Robert V."/>
            <person name="Roehrig J."/>
            <person name="Ruller R."/>
            <person name="Salamov A."/>
            <person name="Salih N.S."/>
            <person name="Samson R.A."/>
            <person name="Sandor E."/>
            <person name="Sanguinetti M."/>
            <person name="Schuetze T."/>
            <person name="Sepcic K."/>
            <person name="Shelest E."/>
            <person name="Sherlock G."/>
            <person name="Sophianopoulou V."/>
            <person name="Squina F.M."/>
            <person name="Sun H."/>
            <person name="Susca A."/>
            <person name="Todd R.B."/>
            <person name="Tsang A."/>
            <person name="Unkles S.E."/>
            <person name="van de Wiele N."/>
            <person name="van Rossen-Uffink D."/>
            <person name="Oliveira J.V."/>
            <person name="Vesth T.C."/>
            <person name="Visser J."/>
            <person name="Yu J.-H."/>
            <person name="Zhou M."/>
            <person name="Andersen M.R."/>
            <person name="Archer D.B."/>
            <person name="Baker S.E."/>
            <person name="Benoit I."/>
            <person name="Brakhage A.A."/>
            <person name="Braus G.H."/>
            <person name="Fischer R."/>
            <person name="Frisvad J.C."/>
            <person name="Goldman G.H."/>
            <person name="Houbraken J."/>
            <person name="Oakley B."/>
            <person name="Pocsi I."/>
            <person name="Scazzocchio C."/>
            <person name="Seiboth B."/>
            <person name="vanKuyk P.A."/>
            <person name="Wortman J."/>
            <person name="Dyer P.S."/>
            <person name="Grigoriev I.V."/>
        </authorList>
    </citation>
    <scope>NUCLEOTIDE SEQUENCE [LARGE SCALE GENOMIC DNA]</scope>
    <source>
        <strain evidence="11">CBS 593.65</strain>
    </source>
</reference>
<sequence>MGNDIEEQPQAGGKEPIQPHVSTADDAKGEVTPIQTNKLARRLSARQVSMIAIGGTIGTGLFLGTGKSLATGGPASMLLSYVICGGIIFVTMLCLGEMSAFIPVSGSFCSYAGRSVDDALAFALTWNYWFNDAVTTASDTLALQLLMEFWTDNFPGWAISLIFLLLLIGFNLFSVRVYGEIQYWLSLLKIIAIIAFIFVGIAVNCGANTEHKYIGAKYWDLGEAPFVGGIGGFASVFVTASFAYGGTESIAVTAGEIKDAAKVIPRVVKNVFWRILLFYVLSIIIVGFDVPYDYPNLDEKTSRTSPFTVVFDKVGSSVAGSFMNAVIFTSALSAANHALFVGSRLLYTLALEGHAPRVFVRLNRFQIPWLAVLGTSVISGLCFGASYIGAGQLWVWLQNIVGVSNQVSWAIIGITSLRFRAAVRKQNLEHLLPFKNWTYPYGPILTIILNIFLMLVQGWTSFSPIFKAVDFLSFYVQIPILFAMLLGWKLYKNTKIVRLGQMDLVTDRYDLVDDGVGWQGQEGGVEARGLQFELAERDGDGNRKKWVKRAKKYVEYVF</sequence>
<keyword evidence="5 8" id="KW-1133">Transmembrane helix</keyword>
<feature type="transmembrane region" description="Helical" evidence="8">
    <location>
        <begin position="471"/>
        <end position="491"/>
    </location>
</feature>
<dbReference type="GO" id="GO:0016020">
    <property type="term" value="C:membrane"/>
    <property type="evidence" value="ECO:0007669"/>
    <property type="project" value="UniProtKB-SubCell"/>
</dbReference>
<dbReference type="PANTHER" id="PTHR43341">
    <property type="entry name" value="AMINO ACID PERMEASE"/>
    <property type="match status" value="1"/>
</dbReference>
<dbReference type="Pfam" id="PF00324">
    <property type="entry name" value="AA_permease"/>
    <property type="match status" value="1"/>
</dbReference>
<dbReference type="FunFam" id="1.20.1740.10:FF:000001">
    <property type="entry name" value="Amino acid permease"/>
    <property type="match status" value="1"/>
</dbReference>
<evidence type="ECO:0000313" key="10">
    <source>
        <dbReference type="EMBL" id="OJJ56054.1"/>
    </source>
</evidence>
<feature type="transmembrane region" description="Helical" evidence="8">
    <location>
        <begin position="154"/>
        <end position="175"/>
    </location>
</feature>
<feature type="transmembrane region" description="Helical" evidence="8">
    <location>
        <begin position="396"/>
        <end position="417"/>
    </location>
</feature>
<dbReference type="RefSeq" id="XP_040699860.1">
    <property type="nucleotide sequence ID" value="XM_040845182.1"/>
</dbReference>
<organism evidence="10 11">
    <name type="scientific">Aspergillus sydowii CBS 593.65</name>
    <dbReference type="NCBI Taxonomy" id="1036612"/>
    <lineage>
        <taxon>Eukaryota</taxon>
        <taxon>Fungi</taxon>
        <taxon>Dikarya</taxon>
        <taxon>Ascomycota</taxon>
        <taxon>Pezizomycotina</taxon>
        <taxon>Eurotiomycetes</taxon>
        <taxon>Eurotiomycetidae</taxon>
        <taxon>Eurotiales</taxon>
        <taxon>Aspergillaceae</taxon>
        <taxon>Aspergillus</taxon>
        <taxon>Aspergillus subgen. Nidulantes</taxon>
    </lineage>
</organism>
<feature type="transmembrane region" description="Helical" evidence="8">
    <location>
        <begin position="78"/>
        <end position="95"/>
    </location>
</feature>
<evidence type="ECO:0000256" key="4">
    <source>
        <dbReference type="ARBA" id="ARBA00022970"/>
    </source>
</evidence>
<feature type="transmembrane region" description="Helical" evidence="8">
    <location>
        <begin position="271"/>
        <end position="288"/>
    </location>
</feature>
<evidence type="ECO:0000256" key="6">
    <source>
        <dbReference type="ARBA" id="ARBA00023136"/>
    </source>
</evidence>
<dbReference type="STRING" id="1036612.A0A1L9T9G1"/>
<dbReference type="VEuPathDB" id="FungiDB:ASPSYDRAFT_34057"/>
<evidence type="ECO:0000256" key="7">
    <source>
        <dbReference type="SAM" id="MobiDB-lite"/>
    </source>
</evidence>
<evidence type="ECO:0000256" key="1">
    <source>
        <dbReference type="ARBA" id="ARBA00004141"/>
    </source>
</evidence>
<feature type="transmembrane region" description="Helical" evidence="8">
    <location>
        <begin position="367"/>
        <end position="390"/>
    </location>
</feature>
<feature type="transmembrane region" description="Helical" evidence="8">
    <location>
        <begin position="48"/>
        <end position="66"/>
    </location>
</feature>
<keyword evidence="6 8" id="KW-0472">Membrane</keyword>
<keyword evidence="3 8" id="KW-0812">Transmembrane</keyword>
<evidence type="ECO:0000313" key="11">
    <source>
        <dbReference type="Proteomes" id="UP000184356"/>
    </source>
</evidence>
<dbReference type="EMBL" id="KV878591">
    <property type="protein sequence ID" value="OJJ56054.1"/>
    <property type="molecule type" value="Genomic_DNA"/>
</dbReference>
<evidence type="ECO:0000259" key="9">
    <source>
        <dbReference type="Pfam" id="PF00324"/>
    </source>
</evidence>
<feature type="transmembrane region" description="Helical" evidence="8">
    <location>
        <begin position="322"/>
        <end position="347"/>
    </location>
</feature>
<proteinExistence type="predicted"/>
<dbReference type="Gene3D" id="1.20.1740.10">
    <property type="entry name" value="Amino acid/polyamine transporter I"/>
    <property type="match status" value="1"/>
</dbReference>
<dbReference type="GO" id="GO:0015171">
    <property type="term" value="F:amino acid transmembrane transporter activity"/>
    <property type="evidence" value="ECO:0007669"/>
    <property type="project" value="TreeGrafter"/>
</dbReference>
<feature type="region of interest" description="Disordered" evidence="7">
    <location>
        <begin position="1"/>
        <end position="28"/>
    </location>
</feature>
<dbReference type="PIRSF" id="PIRSF006060">
    <property type="entry name" value="AA_transporter"/>
    <property type="match status" value="1"/>
</dbReference>
<dbReference type="OrthoDB" id="3900342at2759"/>
<evidence type="ECO:0000256" key="2">
    <source>
        <dbReference type="ARBA" id="ARBA00022448"/>
    </source>
</evidence>
<evidence type="ECO:0000256" key="3">
    <source>
        <dbReference type="ARBA" id="ARBA00022692"/>
    </source>
</evidence>
<protein>
    <recommendedName>
        <fullName evidence="9">Amino acid permease/ SLC12A domain-containing protein</fullName>
    </recommendedName>
</protein>
<feature type="transmembrane region" description="Helical" evidence="8">
    <location>
        <begin position="438"/>
        <end position="459"/>
    </location>
</feature>
<dbReference type="Proteomes" id="UP000184356">
    <property type="component" value="Unassembled WGS sequence"/>
</dbReference>
<feature type="domain" description="Amino acid permease/ SLC12A" evidence="9">
    <location>
        <begin position="48"/>
        <end position="496"/>
    </location>
</feature>
<keyword evidence="2" id="KW-0813">Transport</keyword>
<evidence type="ECO:0000256" key="8">
    <source>
        <dbReference type="SAM" id="Phobius"/>
    </source>
</evidence>
<dbReference type="InterPro" id="IPR004840">
    <property type="entry name" value="Amino_acid_permease_CS"/>
</dbReference>
<dbReference type="PROSITE" id="PS00218">
    <property type="entry name" value="AMINO_ACID_PERMEASE_1"/>
    <property type="match status" value="1"/>
</dbReference>
<keyword evidence="11" id="KW-1185">Reference proteome</keyword>
<dbReference type="PANTHER" id="PTHR43341:SF3">
    <property type="entry name" value="AMINO-ACID PERMEASE PB1C11.02-RELATED"/>
    <property type="match status" value="1"/>
</dbReference>
<dbReference type="AlphaFoldDB" id="A0A1L9T9G1"/>
<feature type="transmembrane region" description="Helical" evidence="8">
    <location>
        <begin position="181"/>
        <end position="203"/>
    </location>
</feature>